<reference evidence="2 3" key="1">
    <citation type="submission" date="2017-07" db="EMBL/GenBank/DDBJ databases">
        <title>The complete genome sequence of Bacillus mesonae strain H20-5, an efficient strain improving plant abiotic stress resistance.</title>
        <authorList>
            <person name="Kim S.Y."/>
            <person name="Song H."/>
            <person name="Sang M.K."/>
            <person name="Weon H.-Y."/>
            <person name="Song J."/>
        </authorList>
    </citation>
    <scope>NUCLEOTIDE SEQUENCE [LARGE SCALE GENOMIC DNA]</scope>
    <source>
        <strain evidence="2 3">H20-5</strain>
    </source>
</reference>
<dbReference type="InterPro" id="IPR025647">
    <property type="entry name" value="YceG_bac"/>
</dbReference>
<dbReference type="RefSeq" id="WP_127487862.1">
    <property type="nucleotide sequence ID" value="NZ_CP022572.1"/>
</dbReference>
<dbReference type="Proteomes" id="UP000282892">
    <property type="component" value="Chromosome"/>
</dbReference>
<name>A0A3Q9QWL9_9BACI</name>
<evidence type="ECO:0000313" key="3">
    <source>
        <dbReference type="Proteomes" id="UP000282892"/>
    </source>
</evidence>
<gene>
    <name evidence="2" type="ORF">CHR53_18370</name>
</gene>
<keyword evidence="3" id="KW-1185">Reference proteome</keyword>
<dbReference type="OrthoDB" id="2421008at2"/>
<dbReference type="KEGG" id="nmk:CHR53_18370"/>
<protein>
    <recommendedName>
        <fullName evidence="1">Putative component of 'biosynthetic module' domain-containing protein</fullName>
    </recommendedName>
</protein>
<dbReference type="EMBL" id="CP022572">
    <property type="protein sequence ID" value="AZU63061.1"/>
    <property type="molecule type" value="Genomic_DNA"/>
</dbReference>
<proteinExistence type="predicted"/>
<dbReference type="Pfam" id="PF14266">
    <property type="entry name" value="YceG_bac"/>
    <property type="match status" value="2"/>
</dbReference>
<feature type="domain" description="Putative component of 'biosynthetic module'" evidence="1">
    <location>
        <begin position="17"/>
        <end position="270"/>
    </location>
</feature>
<organism evidence="2 3">
    <name type="scientific">Neobacillus mesonae</name>
    <dbReference type="NCBI Taxonomy" id="1193713"/>
    <lineage>
        <taxon>Bacteria</taxon>
        <taxon>Bacillati</taxon>
        <taxon>Bacillota</taxon>
        <taxon>Bacilli</taxon>
        <taxon>Bacillales</taxon>
        <taxon>Bacillaceae</taxon>
        <taxon>Neobacillus</taxon>
    </lineage>
</organism>
<sequence>MNTSLNQINIQPVALSYENWLGMLKKPLPERPNYSLENGTIQIGQVLGEFLGVPIDTDEYYNQLFDYVSSTELDLHLLSEDTLDKSINNAHFQAIQRVINVHQEQKLSINRFAAFLDGEKLLLKSKVPVLHRKLREAMIATLELYSEREQDGMKNHELRRVLVDLVKWSINHLAPTLETADPERAMPKFLWYGDVKKSHQYFLYYLIMLGCDIVIFHPEGKDIIEGFLKEKIFVHRYPKNQHPEPFPTEKRSRKTTVAYRASIEIETILNQEGSGLYKPWQLRDYTPSSLTLKTTYDELFIVSNEIAMVRPEFDVSNGQVQIPSIFAKINGVSRDRKEYWERLHTLSQLDNCMLIHRLPITIPSHSDFRFHYRNALERDGSISTEKIMQAHYWPYSFLPVGLQKGLANAVKKICEKPSLKPLPMESLEEVKIYLFTQAMFIPKKIIQLLERFDYSQEVPKCIIFNNEKTGMLSRSDAAMLLLLNQFGIDLLVYNPTGHNDIENYLDEGLFDSHWLEDVVFDLEYKEPSHSIFKKGLFHGFLKNLRGD</sequence>
<evidence type="ECO:0000259" key="1">
    <source>
        <dbReference type="Pfam" id="PF14266"/>
    </source>
</evidence>
<accession>A0A3Q9QWL9</accession>
<dbReference type="STRING" id="1193713.GCA_001636315_00510"/>
<dbReference type="AlphaFoldDB" id="A0A3Q9QWL9"/>
<evidence type="ECO:0000313" key="2">
    <source>
        <dbReference type="EMBL" id="AZU63061.1"/>
    </source>
</evidence>
<feature type="domain" description="Putative component of 'biosynthetic module'" evidence="1">
    <location>
        <begin position="293"/>
        <end position="517"/>
    </location>
</feature>